<dbReference type="InterPro" id="IPR012340">
    <property type="entry name" value="NA-bd_OB-fold"/>
</dbReference>
<sequence>MNPDNNNQGQSPEPSLRHQPAGQQRGSRERQRIRLEAVSKQWGDTVAVDAIGFDVTPGEFVILLGPSGCGKSTTLRMIAGLEQASAGRIHIGERDVTHLPPGDRGISMVFQSYALFPHLSVADNIVFGLRSRKVPKAERRERLARVAQLVDLEAYLERKPAQLSGGQRQRVALARAIISEHPICLMDEPLSNLDARLRGEMRREIKALQQRLGMTVIYVTHDQVEAMSMGDRVILMQDGGIVQDGTPDELYDRPATAFAAGFIGSPAMNLVTLAAAADGAVIDGEPHCSVAAHEAKGHWLGVRPEDIRLLPADAPGVPAEVIDTEYLGADSIVSLKVGGQRLRARLEGRPELAVGSACCLQWRHEAAHFFDAGSGRRLAITGHDLAAPSGRHRFASGGARATAATAVQDGEARASSNHAGNDSSGVNR</sequence>
<dbReference type="InterPro" id="IPR003439">
    <property type="entry name" value="ABC_transporter-like_ATP-bd"/>
</dbReference>
<feature type="compositionally biased region" description="Polar residues" evidence="7">
    <location>
        <begin position="414"/>
        <end position="428"/>
    </location>
</feature>
<dbReference type="GO" id="GO:0005524">
    <property type="term" value="F:ATP binding"/>
    <property type="evidence" value="ECO:0007669"/>
    <property type="project" value="UniProtKB-KW"/>
</dbReference>
<dbReference type="Pfam" id="PF08402">
    <property type="entry name" value="TOBE_2"/>
    <property type="match status" value="1"/>
</dbReference>
<proteinExistence type="predicted"/>
<dbReference type="Gene3D" id="3.40.50.300">
    <property type="entry name" value="P-loop containing nucleotide triphosphate hydrolases"/>
    <property type="match status" value="1"/>
</dbReference>
<gene>
    <name evidence="9" type="ORF">KPL81_02205</name>
</gene>
<dbReference type="Gene3D" id="2.40.50.140">
    <property type="entry name" value="Nucleic acid-binding proteins"/>
    <property type="match status" value="1"/>
</dbReference>
<dbReference type="Pfam" id="PF00005">
    <property type="entry name" value="ABC_tran"/>
    <property type="match status" value="1"/>
</dbReference>
<keyword evidence="5" id="KW-1278">Translocase</keyword>
<feature type="domain" description="ABC transporter" evidence="8">
    <location>
        <begin position="33"/>
        <end position="263"/>
    </location>
</feature>
<feature type="region of interest" description="Disordered" evidence="7">
    <location>
        <begin position="1"/>
        <end position="31"/>
    </location>
</feature>
<protein>
    <submittedName>
        <fullName evidence="9">ABC transporter ATP-binding protein</fullName>
    </submittedName>
</protein>
<dbReference type="InterPro" id="IPR047641">
    <property type="entry name" value="ABC_transpr_MalK/UgpC-like"/>
</dbReference>
<dbReference type="SUPFAM" id="SSF50331">
    <property type="entry name" value="MOP-like"/>
    <property type="match status" value="1"/>
</dbReference>
<feature type="region of interest" description="Disordered" evidence="7">
    <location>
        <begin position="396"/>
        <end position="428"/>
    </location>
</feature>
<keyword evidence="10" id="KW-1185">Reference proteome</keyword>
<evidence type="ECO:0000256" key="3">
    <source>
        <dbReference type="ARBA" id="ARBA00022741"/>
    </source>
</evidence>
<evidence type="ECO:0000313" key="10">
    <source>
        <dbReference type="Proteomes" id="UP000769617"/>
    </source>
</evidence>
<comment type="caution">
    <text evidence="9">The sequence shown here is derived from an EMBL/GenBank/DDBJ whole genome shotgun (WGS) entry which is preliminary data.</text>
</comment>
<evidence type="ECO:0000256" key="4">
    <source>
        <dbReference type="ARBA" id="ARBA00022840"/>
    </source>
</evidence>
<dbReference type="PANTHER" id="PTHR43875:SF15">
    <property type="entry name" value="TREHALOSE IMPORT ATP-BINDING PROTEIN SUGC"/>
    <property type="match status" value="1"/>
</dbReference>
<dbReference type="RefSeq" id="WP_219790495.1">
    <property type="nucleotide sequence ID" value="NZ_JAHYCA010000001.1"/>
</dbReference>
<keyword evidence="1" id="KW-0813">Transport</keyword>
<keyword evidence="2" id="KW-1003">Cell membrane</keyword>
<dbReference type="InterPro" id="IPR008995">
    <property type="entry name" value="Mo/tungstate-bd_C_term_dom"/>
</dbReference>
<organism evidence="9 10">
    <name type="scientific">Billgrantia antri</name>
    <dbReference type="NCBI Taxonomy" id="2846777"/>
    <lineage>
        <taxon>Bacteria</taxon>
        <taxon>Pseudomonadati</taxon>
        <taxon>Pseudomonadota</taxon>
        <taxon>Gammaproteobacteria</taxon>
        <taxon>Oceanospirillales</taxon>
        <taxon>Halomonadaceae</taxon>
        <taxon>Billgrantia</taxon>
    </lineage>
</organism>
<evidence type="ECO:0000313" key="9">
    <source>
        <dbReference type="EMBL" id="MBW6389977.1"/>
    </source>
</evidence>
<dbReference type="EMBL" id="JAHYCA010000001">
    <property type="protein sequence ID" value="MBW6389977.1"/>
    <property type="molecule type" value="Genomic_DNA"/>
</dbReference>
<evidence type="ECO:0000256" key="5">
    <source>
        <dbReference type="ARBA" id="ARBA00022967"/>
    </source>
</evidence>
<evidence type="ECO:0000259" key="8">
    <source>
        <dbReference type="PROSITE" id="PS50893"/>
    </source>
</evidence>
<feature type="compositionally biased region" description="Low complexity" evidence="7">
    <location>
        <begin position="396"/>
        <end position="406"/>
    </location>
</feature>
<evidence type="ECO:0000256" key="2">
    <source>
        <dbReference type="ARBA" id="ARBA00022475"/>
    </source>
</evidence>
<evidence type="ECO:0000256" key="1">
    <source>
        <dbReference type="ARBA" id="ARBA00022448"/>
    </source>
</evidence>
<dbReference type="InterPro" id="IPR013611">
    <property type="entry name" value="Transp-assoc_OB_typ2"/>
</dbReference>
<accession>A0ABS6ZIV1</accession>
<name>A0ABS6ZIV1_9GAMM</name>
<keyword evidence="6" id="KW-0472">Membrane</keyword>
<reference evidence="9 10" key="1">
    <citation type="submission" date="2021-07" db="EMBL/GenBank/DDBJ databases">
        <authorList>
            <person name="So Y."/>
        </authorList>
    </citation>
    <scope>NUCLEOTIDE SEQUENCE [LARGE SCALE GENOMIC DNA]</scope>
    <source>
        <strain evidence="9 10">Y3S6</strain>
    </source>
</reference>
<feature type="compositionally biased region" description="Polar residues" evidence="7">
    <location>
        <begin position="1"/>
        <end position="13"/>
    </location>
</feature>
<keyword evidence="3" id="KW-0547">Nucleotide-binding</keyword>
<evidence type="ECO:0000256" key="7">
    <source>
        <dbReference type="SAM" id="MobiDB-lite"/>
    </source>
</evidence>
<dbReference type="Proteomes" id="UP000769617">
    <property type="component" value="Unassembled WGS sequence"/>
</dbReference>
<keyword evidence="4 9" id="KW-0067">ATP-binding</keyword>
<dbReference type="InterPro" id="IPR017871">
    <property type="entry name" value="ABC_transporter-like_CS"/>
</dbReference>
<dbReference type="PANTHER" id="PTHR43875">
    <property type="entry name" value="MALTODEXTRIN IMPORT ATP-BINDING PROTEIN MSMX"/>
    <property type="match status" value="1"/>
</dbReference>
<dbReference type="SMART" id="SM00382">
    <property type="entry name" value="AAA"/>
    <property type="match status" value="1"/>
</dbReference>
<dbReference type="InterPro" id="IPR003593">
    <property type="entry name" value="AAA+_ATPase"/>
</dbReference>
<dbReference type="PROSITE" id="PS50893">
    <property type="entry name" value="ABC_TRANSPORTER_2"/>
    <property type="match status" value="1"/>
</dbReference>
<dbReference type="Gene3D" id="2.40.50.100">
    <property type="match status" value="1"/>
</dbReference>
<dbReference type="InterPro" id="IPR027417">
    <property type="entry name" value="P-loop_NTPase"/>
</dbReference>
<evidence type="ECO:0000256" key="6">
    <source>
        <dbReference type="ARBA" id="ARBA00023136"/>
    </source>
</evidence>
<dbReference type="PROSITE" id="PS00211">
    <property type="entry name" value="ABC_TRANSPORTER_1"/>
    <property type="match status" value="1"/>
</dbReference>
<dbReference type="SUPFAM" id="SSF52540">
    <property type="entry name" value="P-loop containing nucleoside triphosphate hydrolases"/>
    <property type="match status" value="1"/>
</dbReference>